<gene>
    <name evidence="7" type="ORF">A2290_03410</name>
</gene>
<evidence type="ECO:0000313" key="7">
    <source>
        <dbReference type="EMBL" id="OGC16636.1"/>
    </source>
</evidence>
<feature type="transmembrane region" description="Helical" evidence="5">
    <location>
        <begin position="169"/>
        <end position="187"/>
    </location>
</feature>
<keyword evidence="3 5" id="KW-1133">Transmembrane helix</keyword>
<sequence>MRLEFKVIVNYIMVLTMFLGSFVLLRGAFDFYLFYIIFFVFLVIAFLNRVEIINTTFFVLFSVVFFLSIINISFSGFSVLLVLKQLGILFSASAYYLLIKINDYDVDYLFRIYLNVVFFVCLLGLIQEFSFLIKFRYGYDWSFFIPGKRVIYGLSGLVRIDSIMQEPSVLSIILSPAMFVALNNILTRSSIYMNFFRSIIILSTFVLTFSSTGYMGLFFALILILYRNRFFSLKNKRIFYLPIALILISILASNFYSKIPDFKNRVDGVTSLLQSSNMLVDASVFIWYANFGVTIESLKNTPLFGTGLGTYPEAFDKYVEQFIGPEIFKNNRDFLVHGWGLFVSKNDANSMFLRLLTETGLFGVIILLYFLIKFFIFPKNSSKKTDNNFDYYNRMSIINNGIFVLILLRLIRYGNYFVDGMFFFIFLYYFSGKIYKETKRHDSLGDKILCSDALQS</sequence>
<feature type="transmembrane region" description="Helical" evidence="5">
    <location>
        <begin position="57"/>
        <end position="74"/>
    </location>
</feature>
<dbReference type="AlphaFoldDB" id="A0A1F4S884"/>
<evidence type="ECO:0000256" key="2">
    <source>
        <dbReference type="ARBA" id="ARBA00022692"/>
    </source>
</evidence>
<dbReference type="Proteomes" id="UP000177905">
    <property type="component" value="Unassembled WGS sequence"/>
</dbReference>
<proteinExistence type="predicted"/>
<dbReference type="Pfam" id="PF04932">
    <property type="entry name" value="Wzy_C"/>
    <property type="match status" value="1"/>
</dbReference>
<evidence type="ECO:0000259" key="6">
    <source>
        <dbReference type="Pfam" id="PF04932"/>
    </source>
</evidence>
<name>A0A1F4S884_UNCSA</name>
<evidence type="ECO:0000313" key="8">
    <source>
        <dbReference type="Proteomes" id="UP000177905"/>
    </source>
</evidence>
<protein>
    <recommendedName>
        <fullName evidence="6">O-antigen ligase-related domain-containing protein</fullName>
    </recommendedName>
</protein>
<dbReference type="InterPro" id="IPR051533">
    <property type="entry name" value="WaaL-like"/>
</dbReference>
<feature type="transmembrane region" description="Helical" evidence="5">
    <location>
        <begin position="397"/>
        <end position="430"/>
    </location>
</feature>
<comment type="caution">
    <text evidence="7">The sequence shown here is derived from an EMBL/GenBank/DDBJ whole genome shotgun (WGS) entry which is preliminary data.</text>
</comment>
<feature type="transmembrane region" description="Helical" evidence="5">
    <location>
        <begin position="110"/>
        <end position="133"/>
    </location>
</feature>
<feature type="transmembrane region" description="Helical" evidence="5">
    <location>
        <begin position="355"/>
        <end position="377"/>
    </location>
</feature>
<feature type="transmembrane region" description="Helical" evidence="5">
    <location>
        <begin position="199"/>
        <end position="226"/>
    </location>
</feature>
<dbReference type="PANTHER" id="PTHR37422:SF13">
    <property type="entry name" value="LIPOPOLYSACCHARIDE BIOSYNTHESIS PROTEIN PA4999-RELATED"/>
    <property type="match status" value="1"/>
</dbReference>
<feature type="domain" description="O-antigen ligase-related" evidence="6">
    <location>
        <begin position="199"/>
        <end position="368"/>
    </location>
</feature>
<feature type="transmembrane region" description="Helical" evidence="5">
    <location>
        <begin position="238"/>
        <end position="256"/>
    </location>
</feature>
<keyword evidence="4 5" id="KW-0472">Membrane</keyword>
<feature type="transmembrane region" description="Helical" evidence="5">
    <location>
        <begin position="80"/>
        <end position="98"/>
    </location>
</feature>
<reference evidence="7 8" key="1">
    <citation type="journal article" date="2016" name="Nat. Commun.">
        <title>Thousands of microbial genomes shed light on interconnected biogeochemical processes in an aquifer system.</title>
        <authorList>
            <person name="Anantharaman K."/>
            <person name="Brown C.T."/>
            <person name="Hug L.A."/>
            <person name="Sharon I."/>
            <person name="Castelle C.J."/>
            <person name="Probst A.J."/>
            <person name="Thomas B.C."/>
            <person name="Singh A."/>
            <person name="Wilkins M.J."/>
            <person name="Karaoz U."/>
            <person name="Brodie E.L."/>
            <person name="Williams K.H."/>
            <person name="Hubbard S.S."/>
            <person name="Banfield J.F."/>
        </authorList>
    </citation>
    <scope>NUCLEOTIDE SEQUENCE [LARGE SCALE GENOMIC DNA]</scope>
</reference>
<accession>A0A1F4S884</accession>
<comment type="subcellular location">
    <subcellularLocation>
        <location evidence="1">Membrane</location>
        <topology evidence="1">Multi-pass membrane protein</topology>
    </subcellularLocation>
</comment>
<organism evidence="7 8">
    <name type="scientific">candidate division WOR-1 bacterium RIFOXYB2_FULL_36_35</name>
    <dbReference type="NCBI Taxonomy" id="1802578"/>
    <lineage>
        <taxon>Bacteria</taxon>
        <taxon>Bacillati</taxon>
        <taxon>Saganbacteria</taxon>
    </lineage>
</organism>
<evidence type="ECO:0000256" key="4">
    <source>
        <dbReference type="ARBA" id="ARBA00023136"/>
    </source>
</evidence>
<dbReference type="EMBL" id="MEUA01000005">
    <property type="protein sequence ID" value="OGC16636.1"/>
    <property type="molecule type" value="Genomic_DNA"/>
</dbReference>
<feature type="transmembrane region" description="Helical" evidence="5">
    <location>
        <begin position="7"/>
        <end position="25"/>
    </location>
</feature>
<evidence type="ECO:0000256" key="3">
    <source>
        <dbReference type="ARBA" id="ARBA00022989"/>
    </source>
</evidence>
<evidence type="ECO:0000256" key="1">
    <source>
        <dbReference type="ARBA" id="ARBA00004141"/>
    </source>
</evidence>
<feature type="transmembrane region" description="Helical" evidence="5">
    <location>
        <begin position="31"/>
        <end position="50"/>
    </location>
</feature>
<evidence type="ECO:0000256" key="5">
    <source>
        <dbReference type="SAM" id="Phobius"/>
    </source>
</evidence>
<dbReference type="InterPro" id="IPR007016">
    <property type="entry name" value="O-antigen_ligase-rel_domated"/>
</dbReference>
<keyword evidence="2 5" id="KW-0812">Transmembrane</keyword>
<dbReference type="PANTHER" id="PTHR37422">
    <property type="entry name" value="TEICHURONIC ACID BIOSYNTHESIS PROTEIN TUAE"/>
    <property type="match status" value="1"/>
</dbReference>
<dbReference type="GO" id="GO:0016020">
    <property type="term" value="C:membrane"/>
    <property type="evidence" value="ECO:0007669"/>
    <property type="project" value="UniProtKB-SubCell"/>
</dbReference>